<evidence type="ECO:0008006" key="4">
    <source>
        <dbReference type="Google" id="ProtNLM"/>
    </source>
</evidence>
<dbReference type="Proteomes" id="UP000688137">
    <property type="component" value="Unassembled WGS sequence"/>
</dbReference>
<reference evidence="2" key="1">
    <citation type="submission" date="2021-01" db="EMBL/GenBank/DDBJ databases">
        <authorList>
            <consortium name="Genoscope - CEA"/>
            <person name="William W."/>
        </authorList>
    </citation>
    <scope>NUCLEOTIDE SEQUENCE</scope>
</reference>
<sequence>MKNRHISLYSYIAFLFVMYGVWHLTIQSKKHGGYNVSELSDLISELKNTIQPHIIFNVLNIFTEEEMNTFNQTIHQKYSEFTIEFNIVNDIHQVQDQNGLLINIQKAQYTFLFIQKLDKITIMTQELNDPSIFKNLRRYLNKFYPLVEQESQLESRQFYVNRLLIFDFFIIDKQNNSQYTNIISDIEKSILKLQDYFGLPTDNIRINYKFIDALNIEIVQNQTMLQKQTINNFLDQSKQQHNMNWKEYFQMNILTILTDDNVSIDLDNSENVQFYYSEPQNFMFQVNSQQMLFRNIFNTFIQVFQLEDQQEIMIENQDFKPTLELIRDYFQKREFYRHILNFIKELQYIQFIQQEGEYKISLKSQKEFENRVQYIKDTLNNKNISKTDTVNILIDDSFSDLDTFSFEYTLGMYLPLILPFAYPILLSIYDELSSK</sequence>
<keyword evidence="1" id="KW-0472">Membrane</keyword>
<keyword evidence="3" id="KW-1185">Reference proteome</keyword>
<comment type="caution">
    <text evidence="2">The sequence shown here is derived from an EMBL/GenBank/DDBJ whole genome shotgun (WGS) entry which is preliminary data.</text>
</comment>
<proteinExistence type="predicted"/>
<evidence type="ECO:0000313" key="2">
    <source>
        <dbReference type="EMBL" id="CAD8105455.1"/>
    </source>
</evidence>
<dbReference type="OMA" id="ILPFAYP"/>
<evidence type="ECO:0000313" key="3">
    <source>
        <dbReference type="Proteomes" id="UP000688137"/>
    </source>
</evidence>
<evidence type="ECO:0000256" key="1">
    <source>
        <dbReference type="SAM" id="Phobius"/>
    </source>
</evidence>
<protein>
    <recommendedName>
        <fullName evidence="4">Transmembrane protein</fullName>
    </recommendedName>
</protein>
<name>A0A8S1PQM4_PARPR</name>
<keyword evidence="1" id="KW-1133">Transmembrane helix</keyword>
<accession>A0A8S1PQM4</accession>
<keyword evidence="1" id="KW-0812">Transmembrane</keyword>
<organism evidence="2 3">
    <name type="scientific">Paramecium primaurelia</name>
    <dbReference type="NCBI Taxonomy" id="5886"/>
    <lineage>
        <taxon>Eukaryota</taxon>
        <taxon>Sar</taxon>
        <taxon>Alveolata</taxon>
        <taxon>Ciliophora</taxon>
        <taxon>Intramacronucleata</taxon>
        <taxon>Oligohymenophorea</taxon>
        <taxon>Peniculida</taxon>
        <taxon>Parameciidae</taxon>
        <taxon>Paramecium</taxon>
    </lineage>
</organism>
<feature type="transmembrane region" description="Helical" evidence="1">
    <location>
        <begin position="6"/>
        <end position="25"/>
    </location>
</feature>
<dbReference type="AlphaFoldDB" id="A0A8S1PQM4"/>
<dbReference type="EMBL" id="CAJJDM010000130">
    <property type="protein sequence ID" value="CAD8105455.1"/>
    <property type="molecule type" value="Genomic_DNA"/>
</dbReference>
<gene>
    <name evidence="2" type="ORF">PPRIM_AZ9-3.1.T1270080</name>
</gene>